<dbReference type="AlphaFoldDB" id="A0A2T3ZIE6"/>
<dbReference type="Proteomes" id="UP000240493">
    <property type="component" value="Unassembled WGS sequence"/>
</dbReference>
<evidence type="ECO:0000313" key="2">
    <source>
        <dbReference type="Proteomes" id="UP000240493"/>
    </source>
</evidence>
<evidence type="ECO:0000313" key="1">
    <source>
        <dbReference type="EMBL" id="PTB44585.1"/>
    </source>
</evidence>
<sequence>MSLATFNDPTREELQLLASTVTEEPTTSLYDTIHNSLVLSHVIPYLSISSILSLAATNRAFRALLFGTPGVFRHLDLTHIKALKFEIDKIDHGGEVWRNVQLDENVTEDDFYSGPLRGILSTLRRQHILENVQTLVLDGLSVTSELCHEIINDAAFNVRVLSIRDVKNLNQAKLRQALQYACRSTRRAGSPKLKALYVFGSKDVLAAAKPSGPSASSISTEWNKKSQTALASSLKQEGDAWWSKKGRIIPRPVSQEWANCMLACRGIIAFDAVLCQGPRHRNSPVFKGGSDADSAPAVATYALSGCENCHKAPEGFTYPNGISPDASLPLLAPLPLLSSSFRAATTPKDQETSFVPRCMDCIRERYCTCCNKWWCESCYEFPGQISGGHYATQIAIVDDDTVNDFGDLDLEAPTMKVKPRVSKSCWECGNNCDDCIYRTQRVCKKCCAGYCTTHNEGCSMNHCDWCVSRGRGLGRL</sequence>
<reference evidence="1 2" key="1">
    <citation type="submission" date="2016-07" db="EMBL/GenBank/DDBJ databases">
        <title>Multiple horizontal gene transfer events from other fungi enriched the ability of initially mycotrophic Trichoderma (Ascomycota) to feed on dead plant biomass.</title>
        <authorList>
            <consortium name="DOE Joint Genome Institute"/>
            <person name="Aerts A."/>
            <person name="Atanasova L."/>
            <person name="Chenthamara K."/>
            <person name="Zhang J."/>
            <person name="Grujic M."/>
            <person name="Henrissat B."/>
            <person name="Kuo A."/>
            <person name="Salamov A."/>
            <person name="Lipzen A."/>
            <person name="Labutti K."/>
            <person name="Barry K."/>
            <person name="Miao Y."/>
            <person name="Rahimi M.J."/>
            <person name="Shen Q."/>
            <person name="Grigoriev I.V."/>
            <person name="Kubicek C.P."/>
            <person name="Druzhinina I.S."/>
        </authorList>
    </citation>
    <scope>NUCLEOTIDE SEQUENCE [LARGE SCALE GENOMIC DNA]</scope>
    <source>
        <strain evidence="1 2">CBS 433.97</strain>
    </source>
</reference>
<protein>
    <recommendedName>
        <fullName evidence="3">F-box domain-containing protein</fullName>
    </recommendedName>
</protein>
<keyword evidence="2" id="KW-1185">Reference proteome</keyword>
<evidence type="ECO:0008006" key="3">
    <source>
        <dbReference type="Google" id="ProtNLM"/>
    </source>
</evidence>
<name>A0A2T3ZIE6_TRIA4</name>
<dbReference type="STRING" id="1042311.A0A2T3ZIE6"/>
<organism evidence="1 2">
    <name type="scientific">Trichoderma asperellum (strain ATCC 204424 / CBS 433.97 / NBRC 101777)</name>
    <dbReference type="NCBI Taxonomy" id="1042311"/>
    <lineage>
        <taxon>Eukaryota</taxon>
        <taxon>Fungi</taxon>
        <taxon>Dikarya</taxon>
        <taxon>Ascomycota</taxon>
        <taxon>Pezizomycotina</taxon>
        <taxon>Sordariomycetes</taxon>
        <taxon>Hypocreomycetidae</taxon>
        <taxon>Hypocreales</taxon>
        <taxon>Hypocreaceae</taxon>
        <taxon>Trichoderma</taxon>
    </lineage>
</organism>
<dbReference type="EMBL" id="KZ679258">
    <property type="protein sequence ID" value="PTB44585.1"/>
    <property type="molecule type" value="Genomic_DNA"/>
</dbReference>
<accession>A0A2T3ZIE6</accession>
<proteinExistence type="predicted"/>
<dbReference type="OrthoDB" id="5345494at2759"/>
<gene>
    <name evidence="1" type="ORF">M441DRAFT_351806</name>
</gene>